<gene>
    <name evidence="1" type="ORF">LshimejAT787_0503570</name>
</gene>
<dbReference type="AlphaFoldDB" id="A0A9P3PNE1"/>
<keyword evidence="2" id="KW-1185">Reference proteome</keyword>
<reference evidence="1" key="1">
    <citation type="submission" date="2022-07" db="EMBL/GenBank/DDBJ databases">
        <title>The genome of Lyophyllum shimeji provides insight into the initial evolution of ectomycorrhizal fungal genome.</title>
        <authorList>
            <person name="Kobayashi Y."/>
            <person name="Shibata T."/>
            <person name="Hirakawa H."/>
            <person name="Shigenobu S."/>
            <person name="Nishiyama T."/>
            <person name="Yamada A."/>
            <person name="Hasebe M."/>
            <person name="Kawaguchi M."/>
        </authorList>
    </citation>
    <scope>NUCLEOTIDE SEQUENCE</scope>
    <source>
        <strain evidence="1">AT787</strain>
    </source>
</reference>
<dbReference type="Proteomes" id="UP001063166">
    <property type="component" value="Unassembled WGS sequence"/>
</dbReference>
<dbReference type="EMBL" id="BRPK01000005">
    <property type="protein sequence ID" value="GLB38492.1"/>
    <property type="molecule type" value="Genomic_DNA"/>
</dbReference>
<dbReference type="OrthoDB" id="10558970at2759"/>
<comment type="caution">
    <text evidence="1">The sequence shown here is derived from an EMBL/GenBank/DDBJ whole genome shotgun (WGS) entry which is preliminary data.</text>
</comment>
<proteinExistence type="predicted"/>
<sequence length="150" mass="17335">MHYYNIILTDLINRHHLQAQYHTQPHHTQRGVVYVATIFVNDLTARGEDYDRGKAQEKAAHDAIGRLETQGFRRRHFKTDLNNIAKKYRLLVRYENSYEGTPDRRTHKSTVTINGTPEGSLGIASREIFAEELAAKTVVESLEARGYRLR</sequence>
<organism evidence="1 2">
    <name type="scientific">Lyophyllum shimeji</name>
    <name type="common">Hon-shimeji</name>
    <name type="synonym">Tricholoma shimeji</name>
    <dbReference type="NCBI Taxonomy" id="47721"/>
    <lineage>
        <taxon>Eukaryota</taxon>
        <taxon>Fungi</taxon>
        <taxon>Dikarya</taxon>
        <taxon>Basidiomycota</taxon>
        <taxon>Agaricomycotina</taxon>
        <taxon>Agaricomycetes</taxon>
        <taxon>Agaricomycetidae</taxon>
        <taxon>Agaricales</taxon>
        <taxon>Tricholomatineae</taxon>
        <taxon>Lyophyllaceae</taxon>
        <taxon>Lyophyllum</taxon>
    </lineage>
</organism>
<protein>
    <recommendedName>
        <fullName evidence="3">DRBM domain-containing protein</fullName>
    </recommendedName>
</protein>
<name>A0A9P3PNE1_LYOSH</name>
<dbReference type="SUPFAM" id="SSF54768">
    <property type="entry name" value="dsRNA-binding domain-like"/>
    <property type="match status" value="2"/>
</dbReference>
<accession>A0A9P3PNE1</accession>
<evidence type="ECO:0000313" key="2">
    <source>
        <dbReference type="Proteomes" id="UP001063166"/>
    </source>
</evidence>
<dbReference type="Gene3D" id="3.30.160.20">
    <property type="match status" value="1"/>
</dbReference>
<evidence type="ECO:0000313" key="1">
    <source>
        <dbReference type="EMBL" id="GLB38492.1"/>
    </source>
</evidence>
<evidence type="ECO:0008006" key="3">
    <source>
        <dbReference type="Google" id="ProtNLM"/>
    </source>
</evidence>